<sequence length="261" mass="29417">MNLKSIYMSYLLCSYFVKSNSADKDRNERKLEDGEVQGEKTTANRKDFEFKAPEDKRLPRFLSFNNDVSNIRVEMVFAVPFLAIPIGGKDESGNTTVIPKVDINLKSLFATGVIVFMLFFVIPKLVKLYLPPAPSHRGLKDTEFARILRNVDEALHGHNIDSTACTQKFICYAVSNAAQRVAHGQGSSMDKIVDGVLGIQWLRNLIRVDSIREAINLSNEENNCQIYHRRCPVTKGRLYGAAGSLLDAINKSKHDQSHRRN</sequence>
<evidence type="ECO:0000256" key="1">
    <source>
        <dbReference type="SAM" id="Phobius"/>
    </source>
</evidence>
<dbReference type="PaxDb" id="121845-A0A3Q0IZG9"/>
<name>A0A3Q0IZG9_DIACI</name>
<dbReference type="RefSeq" id="XP_026679840.1">
    <property type="nucleotide sequence ID" value="XM_026824039.1"/>
</dbReference>
<proteinExistence type="predicted"/>
<evidence type="ECO:0000313" key="2">
    <source>
        <dbReference type="Proteomes" id="UP000079169"/>
    </source>
</evidence>
<protein>
    <submittedName>
        <fullName evidence="3">Uncharacterized protein LOC103509776</fullName>
    </submittedName>
</protein>
<keyword evidence="2" id="KW-1185">Reference proteome</keyword>
<keyword evidence="1" id="KW-0812">Transmembrane</keyword>
<dbReference type="KEGG" id="dci:103509776"/>
<accession>A0A3Q0IZG9</accession>
<organism evidence="2 3">
    <name type="scientific">Diaphorina citri</name>
    <name type="common">Asian citrus psyllid</name>
    <dbReference type="NCBI Taxonomy" id="121845"/>
    <lineage>
        <taxon>Eukaryota</taxon>
        <taxon>Metazoa</taxon>
        <taxon>Ecdysozoa</taxon>
        <taxon>Arthropoda</taxon>
        <taxon>Hexapoda</taxon>
        <taxon>Insecta</taxon>
        <taxon>Pterygota</taxon>
        <taxon>Neoptera</taxon>
        <taxon>Paraneoptera</taxon>
        <taxon>Hemiptera</taxon>
        <taxon>Sternorrhyncha</taxon>
        <taxon>Psylloidea</taxon>
        <taxon>Psyllidae</taxon>
        <taxon>Diaphorininae</taxon>
        <taxon>Diaphorina</taxon>
    </lineage>
</organism>
<dbReference type="GeneID" id="103509776"/>
<keyword evidence="1" id="KW-1133">Transmembrane helix</keyword>
<dbReference type="AlphaFoldDB" id="A0A3Q0IZG9"/>
<feature type="transmembrane region" description="Helical" evidence="1">
    <location>
        <begin position="108"/>
        <end position="130"/>
    </location>
</feature>
<gene>
    <name evidence="3" type="primary">LOC103509776</name>
</gene>
<reference evidence="3" key="1">
    <citation type="submission" date="2025-08" db="UniProtKB">
        <authorList>
            <consortium name="RefSeq"/>
        </authorList>
    </citation>
    <scope>IDENTIFICATION</scope>
</reference>
<keyword evidence="1" id="KW-0472">Membrane</keyword>
<dbReference type="Proteomes" id="UP000079169">
    <property type="component" value="Unplaced"/>
</dbReference>
<evidence type="ECO:0000313" key="3">
    <source>
        <dbReference type="RefSeq" id="XP_026679840.1"/>
    </source>
</evidence>